<proteinExistence type="predicted"/>
<protein>
    <submittedName>
        <fullName evidence="2">Uncharacterized protein</fullName>
    </submittedName>
</protein>
<dbReference type="OrthoDB" id="3172130at2759"/>
<evidence type="ECO:0000256" key="1">
    <source>
        <dbReference type="SAM" id="MobiDB-lite"/>
    </source>
</evidence>
<dbReference type="EMBL" id="KN823015">
    <property type="protein sequence ID" value="KIO27018.1"/>
    <property type="molecule type" value="Genomic_DNA"/>
</dbReference>
<evidence type="ECO:0000313" key="3">
    <source>
        <dbReference type="Proteomes" id="UP000054248"/>
    </source>
</evidence>
<evidence type="ECO:0000313" key="2">
    <source>
        <dbReference type="EMBL" id="KIO27018.1"/>
    </source>
</evidence>
<dbReference type="HOGENOM" id="CLU_1195637_0_0_1"/>
<dbReference type="AlphaFoldDB" id="A0A0C3L019"/>
<organism evidence="2 3">
    <name type="scientific">Tulasnella calospora MUT 4182</name>
    <dbReference type="NCBI Taxonomy" id="1051891"/>
    <lineage>
        <taxon>Eukaryota</taxon>
        <taxon>Fungi</taxon>
        <taxon>Dikarya</taxon>
        <taxon>Basidiomycota</taxon>
        <taxon>Agaricomycotina</taxon>
        <taxon>Agaricomycetes</taxon>
        <taxon>Cantharellales</taxon>
        <taxon>Tulasnellaceae</taxon>
        <taxon>Tulasnella</taxon>
    </lineage>
</organism>
<sequence>MSQELGGVEVELEPIEGFDIVEDGILRIEIAPNGDIDFTEDGTETVDTNSELVTSFEEESEPEDSPPFFSHSEASVSEDFPGESEYADSEIQWDIQTQSHSVDEFGCTWVQRFKDRHLQWTYFSRQAKRLGLLYGVPPEELVFVTEKTWYLCCEAMNIDVYHDEPLYLFIHLDGDGSAPRHYWTFSPEPLTREEAELEQLDMDELGCPEPIIDHEDPLYVQLDSTDIIQDQD</sequence>
<dbReference type="Proteomes" id="UP000054248">
    <property type="component" value="Unassembled WGS sequence"/>
</dbReference>
<feature type="region of interest" description="Disordered" evidence="1">
    <location>
        <begin position="55"/>
        <end position="83"/>
    </location>
</feature>
<reference evidence="3" key="2">
    <citation type="submission" date="2015-01" db="EMBL/GenBank/DDBJ databases">
        <title>Evolutionary Origins and Diversification of the Mycorrhizal Mutualists.</title>
        <authorList>
            <consortium name="DOE Joint Genome Institute"/>
            <consortium name="Mycorrhizal Genomics Consortium"/>
            <person name="Kohler A."/>
            <person name="Kuo A."/>
            <person name="Nagy L.G."/>
            <person name="Floudas D."/>
            <person name="Copeland A."/>
            <person name="Barry K.W."/>
            <person name="Cichocki N."/>
            <person name="Veneault-Fourrey C."/>
            <person name="LaButti K."/>
            <person name="Lindquist E.A."/>
            <person name="Lipzen A."/>
            <person name="Lundell T."/>
            <person name="Morin E."/>
            <person name="Murat C."/>
            <person name="Riley R."/>
            <person name="Ohm R."/>
            <person name="Sun H."/>
            <person name="Tunlid A."/>
            <person name="Henrissat B."/>
            <person name="Grigoriev I.V."/>
            <person name="Hibbett D.S."/>
            <person name="Martin F."/>
        </authorList>
    </citation>
    <scope>NUCLEOTIDE SEQUENCE [LARGE SCALE GENOMIC DNA]</scope>
    <source>
        <strain evidence="3">MUT 4182</strain>
    </source>
</reference>
<name>A0A0C3L019_9AGAM</name>
<gene>
    <name evidence="2" type="ORF">M407DRAFT_195090</name>
</gene>
<keyword evidence="3" id="KW-1185">Reference proteome</keyword>
<reference evidence="2 3" key="1">
    <citation type="submission" date="2014-04" db="EMBL/GenBank/DDBJ databases">
        <authorList>
            <consortium name="DOE Joint Genome Institute"/>
            <person name="Kuo A."/>
            <person name="Girlanda M."/>
            <person name="Perotto S."/>
            <person name="Kohler A."/>
            <person name="Nagy L.G."/>
            <person name="Floudas D."/>
            <person name="Copeland A."/>
            <person name="Barry K.W."/>
            <person name="Cichocki N."/>
            <person name="Veneault-Fourrey C."/>
            <person name="LaButti K."/>
            <person name="Lindquist E.A."/>
            <person name="Lipzen A."/>
            <person name="Lundell T."/>
            <person name="Morin E."/>
            <person name="Murat C."/>
            <person name="Sun H."/>
            <person name="Tunlid A."/>
            <person name="Henrissat B."/>
            <person name="Grigoriev I.V."/>
            <person name="Hibbett D.S."/>
            <person name="Martin F."/>
            <person name="Nordberg H.P."/>
            <person name="Cantor M.N."/>
            <person name="Hua S.X."/>
        </authorList>
    </citation>
    <scope>NUCLEOTIDE SEQUENCE [LARGE SCALE GENOMIC DNA]</scope>
    <source>
        <strain evidence="2 3">MUT 4182</strain>
    </source>
</reference>
<accession>A0A0C3L019</accession>